<dbReference type="PROSITE" id="PS50125">
    <property type="entry name" value="GUANYLATE_CYCLASE_2"/>
    <property type="match status" value="1"/>
</dbReference>
<dbReference type="NCBIfam" id="TIGR00229">
    <property type="entry name" value="sensory_box"/>
    <property type="match status" value="2"/>
</dbReference>
<gene>
    <name evidence="3" type="ORF">I8752_05375</name>
</gene>
<dbReference type="Gene3D" id="3.30.450.40">
    <property type="match status" value="1"/>
</dbReference>
<dbReference type="PROSITE" id="PS50112">
    <property type="entry name" value="PAS"/>
    <property type="match status" value="2"/>
</dbReference>
<dbReference type="InterPro" id="IPR029016">
    <property type="entry name" value="GAF-like_dom_sf"/>
</dbReference>
<dbReference type="GO" id="GO:0038060">
    <property type="term" value="P:nitric oxide-cGMP-mediated signaling"/>
    <property type="evidence" value="ECO:0007669"/>
    <property type="project" value="TreeGrafter"/>
</dbReference>
<dbReference type="Pfam" id="PF00989">
    <property type="entry name" value="PAS"/>
    <property type="match status" value="1"/>
</dbReference>
<dbReference type="RefSeq" id="WP_214431296.1">
    <property type="nucleotide sequence ID" value="NZ_CAWPUQ010000024.1"/>
</dbReference>
<comment type="caution">
    <text evidence="3">The sequence shown here is derived from an EMBL/GenBank/DDBJ whole genome shotgun (WGS) entry which is preliminary data.</text>
</comment>
<dbReference type="EMBL" id="JAECZA010000012">
    <property type="protein sequence ID" value="MBH8572475.1"/>
    <property type="molecule type" value="Genomic_DNA"/>
</dbReference>
<dbReference type="SMART" id="SM00065">
    <property type="entry name" value="GAF"/>
    <property type="match status" value="1"/>
</dbReference>
<dbReference type="Pfam" id="PF00211">
    <property type="entry name" value="Guanylate_cyc"/>
    <property type="match status" value="1"/>
</dbReference>
<dbReference type="PANTHER" id="PTHR45655">
    <property type="entry name" value="GUANYLATE CYCLASE SOLUBLE SUBUNIT BETA-2"/>
    <property type="match status" value="1"/>
</dbReference>
<dbReference type="CDD" id="cd00130">
    <property type="entry name" value="PAS"/>
    <property type="match status" value="2"/>
</dbReference>
<dbReference type="PANTHER" id="PTHR45655:SF10">
    <property type="entry name" value="SOLUBLE GUANYLATE CYCLASE 88E"/>
    <property type="match status" value="1"/>
</dbReference>
<dbReference type="SMART" id="SM00044">
    <property type="entry name" value="CYCc"/>
    <property type="match status" value="1"/>
</dbReference>
<dbReference type="SMART" id="SM00091">
    <property type="entry name" value="PAS"/>
    <property type="match status" value="2"/>
</dbReference>
<accession>A0A8J7HYA8</accession>
<protein>
    <submittedName>
        <fullName evidence="3">PAS domain S-box protein</fullName>
    </submittedName>
</protein>
<dbReference type="Gene3D" id="3.30.450.20">
    <property type="entry name" value="PAS domain"/>
    <property type="match status" value="2"/>
</dbReference>
<evidence type="ECO:0000259" key="2">
    <source>
        <dbReference type="PROSITE" id="PS50125"/>
    </source>
</evidence>
<dbReference type="SUPFAM" id="SSF55781">
    <property type="entry name" value="GAF domain-like"/>
    <property type="match status" value="1"/>
</dbReference>
<keyword evidence="4" id="KW-1185">Reference proteome</keyword>
<dbReference type="Gene3D" id="3.30.70.1230">
    <property type="entry name" value="Nucleotide cyclase"/>
    <property type="match status" value="1"/>
</dbReference>
<dbReference type="AlphaFoldDB" id="A0A8J7HYA8"/>
<dbReference type="InterPro" id="IPR003018">
    <property type="entry name" value="GAF"/>
</dbReference>
<dbReference type="GO" id="GO:0004016">
    <property type="term" value="F:adenylate cyclase activity"/>
    <property type="evidence" value="ECO:0007669"/>
    <property type="project" value="UniProtKB-ARBA"/>
</dbReference>
<feature type="domain" description="Guanylate cyclase" evidence="2">
    <location>
        <begin position="455"/>
        <end position="577"/>
    </location>
</feature>
<dbReference type="GO" id="GO:0004383">
    <property type="term" value="F:guanylate cyclase activity"/>
    <property type="evidence" value="ECO:0007669"/>
    <property type="project" value="TreeGrafter"/>
</dbReference>
<evidence type="ECO:0000313" key="3">
    <source>
        <dbReference type="EMBL" id="MBH8572475.1"/>
    </source>
</evidence>
<feature type="domain" description="PAS" evidence="1">
    <location>
        <begin position="1"/>
        <end position="42"/>
    </location>
</feature>
<dbReference type="GO" id="GO:0006355">
    <property type="term" value="P:regulation of DNA-templated transcription"/>
    <property type="evidence" value="ECO:0007669"/>
    <property type="project" value="InterPro"/>
</dbReference>
<dbReference type="InterPro" id="IPR029787">
    <property type="entry name" value="Nucleotide_cyclase"/>
</dbReference>
<dbReference type="GO" id="GO:0070482">
    <property type="term" value="P:response to oxygen levels"/>
    <property type="evidence" value="ECO:0007669"/>
    <property type="project" value="TreeGrafter"/>
</dbReference>
<dbReference type="Proteomes" id="UP000662314">
    <property type="component" value="Unassembled WGS sequence"/>
</dbReference>
<dbReference type="InterPro" id="IPR000014">
    <property type="entry name" value="PAS"/>
</dbReference>
<dbReference type="SUPFAM" id="SSF55073">
    <property type="entry name" value="Nucleotide cyclase"/>
    <property type="match status" value="1"/>
</dbReference>
<dbReference type="InterPro" id="IPR001054">
    <property type="entry name" value="A/G_cyclase"/>
</dbReference>
<evidence type="ECO:0000259" key="1">
    <source>
        <dbReference type="PROSITE" id="PS50112"/>
    </source>
</evidence>
<feature type="domain" description="PAS" evidence="1">
    <location>
        <begin position="300"/>
        <end position="370"/>
    </location>
</feature>
<evidence type="ECO:0000313" key="4">
    <source>
        <dbReference type="Proteomes" id="UP000662314"/>
    </source>
</evidence>
<dbReference type="CDD" id="cd07302">
    <property type="entry name" value="CHD"/>
    <property type="match status" value="1"/>
</dbReference>
<organism evidence="3 4">
    <name type="scientific">Dendronalium phyllosphericum CENA369</name>
    <dbReference type="NCBI Taxonomy" id="1725256"/>
    <lineage>
        <taxon>Bacteria</taxon>
        <taxon>Bacillati</taxon>
        <taxon>Cyanobacteriota</taxon>
        <taxon>Cyanophyceae</taxon>
        <taxon>Nostocales</taxon>
        <taxon>Nostocaceae</taxon>
        <taxon>Dendronalium</taxon>
        <taxon>Dendronalium phyllosphericum</taxon>
    </lineage>
</organism>
<dbReference type="Pfam" id="PF13185">
    <property type="entry name" value="GAF_2"/>
    <property type="match status" value="1"/>
</dbReference>
<name>A0A8J7HYA8_9NOST</name>
<dbReference type="SUPFAM" id="SSF55785">
    <property type="entry name" value="PYP-like sensor domain (PAS domain)"/>
    <property type="match status" value="2"/>
</dbReference>
<dbReference type="Pfam" id="PF13426">
    <property type="entry name" value="PAS_9"/>
    <property type="match status" value="1"/>
</dbReference>
<proteinExistence type="predicted"/>
<dbReference type="InterPro" id="IPR035965">
    <property type="entry name" value="PAS-like_dom_sf"/>
</dbReference>
<reference evidence="3 4" key="1">
    <citation type="journal article" date="2021" name="Int. J. Syst. Evol. Microbiol.">
        <title>Amazonocrinis nigriterrae gen. nov., sp. nov., Atlanticothrix silvestris gen. nov., sp. nov. and Dendronalium phyllosphericum gen. nov., sp. nov., nostocacean cyanobacteria from Brazilian environments.</title>
        <authorList>
            <person name="Alvarenga D.O."/>
            <person name="Andreote A.P.D."/>
            <person name="Branco L.H.Z."/>
            <person name="Delbaje E."/>
            <person name="Cruz R.B."/>
            <person name="Varani A.M."/>
            <person name="Fiore M.F."/>
        </authorList>
    </citation>
    <scope>NUCLEOTIDE SEQUENCE [LARGE SCALE GENOMIC DNA]</scope>
    <source>
        <strain evidence="3 4">CENA369</strain>
    </source>
</reference>
<dbReference type="InterPro" id="IPR013767">
    <property type="entry name" value="PAS_fold"/>
</dbReference>
<sequence>MDKVITSMADALLVTSNTGKIKKINLAAQRLFGFSEEELINRPISLIFDNQDLTSQIIHQHTILQQQVHDIELVCRTKKNEKILVAFSCSLVRKNTGLLEEIIYIGRDITARQHREQRNNAKCAITRILSEAQNIKQAIPQILQVICESLEWDLGELWTPNQYLSPRVQQNNVDVVLRCVEIWSSRVVSVREFKAITWQTTYTPGIGLPGRIWSRRSPLWIRDILDDVDQRRSQPAAKAGLHAAFGFPILDGNEILGVMTFFSREVQSKDVNLLQMMVSIGSQITHFIKRKQAEEALIQSEQTYRDLLDNANVLIQSVNAYGQFLYVNRAWQTTLGYSETEVAGMKLFEIVHPDFQEHCRQMFYRLMSGEKLEQVKTAFITKDNQTIYLEGNINCKFVGGKPVATRGIFHNITQQVLVEKLQYQQSVQLPNKLLLISDNLQNSANITHENLTYVTVLFADIVGFHESAAISAIQLVNLLNSIISIFNKLSYRYGLERIESINDGYMVIAQGSDCAQAIAQMALDMQTAIAKFNAENNQNFHLSIGIHSDAVAVKVMNPNNSIDVYWEEIANTARCVESSGIFGEIQVTEAAAKHLHKAFLLEKSEEIEIKSNEKISTYILLDRKQY</sequence>
<dbReference type="GO" id="GO:0008074">
    <property type="term" value="C:guanylate cyclase complex, soluble"/>
    <property type="evidence" value="ECO:0007669"/>
    <property type="project" value="TreeGrafter"/>
</dbReference>